<evidence type="ECO:0000313" key="4">
    <source>
        <dbReference type="Proteomes" id="UP000193411"/>
    </source>
</evidence>
<dbReference type="OrthoDB" id="10261212at2759"/>
<comment type="caution">
    <text evidence="3">The sequence shown here is derived from an EMBL/GenBank/DDBJ whole genome shotgun (WGS) entry which is preliminary data.</text>
</comment>
<protein>
    <recommendedName>
        <fullName evidence="2">MINDY deubiquitinase domain-containing protein</fullName>
    </recommendedName>
</protein>
<feature type="region of interest" description="Disordered" evidence="1">
    <location>
        <begin position="365"/>
        <end position="397"/>
    </location>
</feature>
<feature type="domain" description="MINDY deubiquitinase" evidence="2">
    <location>
        <begin position="41"/>
        <end position="325"/>
    </location>
</feature>
<dbReference type="GO" id="GO:0071108">
    <property type="term" value="P:protein K48-linked deubiquitination"/>
    <property type="evidence" value="ECO:0007669"/>
    <property type="project" value="TreeGrafter"/>
</dbReference>
<dbReference type="AlphaFoldDB" id="A0A1Y2H7T2"/>
<dbReference type="PANTHER" id="PTHR18063:SF6">
    <property type="entry name" value="UBIQUITIN CARBOXYL-TERMINAL HYDROLASE"/>
    <property type="match status" value="1"/>
</dbReference>
<dbReference type="GO" id="GO:1990380">
    <property type="term" value="F:K48-linked deubiquitinase activity"/>
    <property type="evidence" value="ECO:0007669"/>
    <property type="project" value="InterPro"/>
</dbReference>
<dbReference type="GO" id="GO:0016807">
    <property type="term" value="F:cysteine-type carboxypeptidase activity"/>
    <property type="evidence" value="ECO:0007669"/>
    <property type="project" value="TreeGrafter"/>
</dbReference>
<dbReference type="Pfam" id="PF04424">
    <property type="entry name" value="MINDY_DUB"/>
    <property type="match status" value="1"/>
</dbReference>
<dbReference type="InterPro" id="IPR033979">
    <property type="entry name" value="MINDY_domain"/>
</dbReference>
<evidence type="ECO:0000313" key="3">
    <source>
        <dbReference type="EMBL" id="ORZ30646.1"/>
    </source>
</evidence>
<sequence>MISPTKMADDSDLLQIACHLPLPLSPSLVPLEQPEPEPEQEYRVKEILFADAHLFPPSHTPSSNGGHAADRDKRTRILMQNANGPCPLLAIANILALRGHLVIPLGEPTVSYSFLAHRLGEYLLSSSSTSPPASPTLDTAAASSSSSPRTSKLDLTLSLLPTLQHGLTINPCFDHVTSIDTSTPTSPAPSLFAAFHIPLVHAWTCDPQDTLAWSVLGPEGPGRSFNHASVLALAHPPTHASEIAREWLDSTRGQITVHGLVTLASAVDNGLYALFRNNHFHVMYKRGHGEVYTLVTDEGYTEVQDVVWEKVEGVDGESKLCTGDFTEWDPNKKPREVDEHVPVGLMLGVGHGFGSTRHVDAGSMVGTVSSRSGTAGTDVYLPNQPPPPAGFESEQERADREYALALQQAEDAAATLPVSSPTAVSSSSAAAPPSRRPSANPGARVPQQSAPVYVDPSEAVGQTAGHKKKDGKAKDCLVM</sequence>
<dbReference type="InterPro" id="IPR007518">
    <property type="entry name" value="MINDY"/>
</dbReference>
<gene>
    <name evidence="3" type="ORF">BCR44DRAFT_1516787</name>
</gene>
<evidence type="ECO:0000256" key="1">
    <source>
        <dbReference type="SAM" id="MobiDB-lite"/>
    </source>
</evidence>
<dbReference type="GO" id="GO:0071944">
    <property type="term" value="C:cell periphery"/>
    <property type="evidence" value="ECO:0007669"/>
    <property type="project" value="TreeGrafter"/>
</dbReference>
<reference evidence="3 4" key="1">
    <citation type="submission" date="2016-07" db="EMBL/GenBank/DDBJ databases">
        <title>Pervasive Adenine N6-methylation of Active Genes in Fungi.</title>
        <authorList>
            <consortium name="DOE Joint Genome Institute"/>
            <person name="Mondo S.J."/>
            <person name="Dannebaum R.O."/>
            <person name="Kuo R.C."/>
            <person name="Labutti K."/>
            <person name="Haridas S."/>
            <person name="Kuo A."/>
            <person name="Salamov A."/>
            <person name="Ahrendt S.R."/>
            <person name="Lipzen A."/>
            <person name="Sullivan W."/>
            <person name="Andreopoulos W.B."/>
            <person name="Clum A."/>
            <person name="Lindquist E."/>
            <person name="Daum C."/>
            <person name="Ramamoorthy G.K."/>
            <person name="Gryganskyi A."/>
            <person name="Culley D."/>
            <person name="Magnuson J.K."/>
            <person name="James T.Y."/>
            <person name="O'Malley M.A."/>
            <person name="Stajich J.E."/>
            <person name="Spatafora J.W."/>
            <person name="Visel A."/>
            <person name="Grigoriev I.V."/>
        </authorList>
    </citation>
    <scope>NUCLEOTIDE SEQUENCE [LARGE SCALE GENOMIC DNA]</scope>
    <source>
        <strain evidence="3 4">PL171</strain>
    </source>
</reference>
<dbReference type="Proteomes" id="UP000193411">
    <property type="component" value="Unassembled WGS sequence"/>
</dbReference>
<feature type="compositionally biased region" description="Polar residues" evidence="1">
    <location>
        <begin position="366"/>
        <end position="375"/>
    </location>
</feature>
<dbReference type="PANTHER" id="PTHR18063">
    <property type="entry name" value="NF-E2 INDUCIBLE PROTEIN"/>
    <property type="match status" value="1"/>
</dbReference>
<feature type="region of interest" description="Disordered" evidence="1">
    <location>
        <begin position="411"/>
        <end position="479"/>
    </location>
</feature>
<keyword evidence="4" id="KW-1185">Reference proteome</keyword>
<dbReference type="EMBL" id="MCFL01000077">
    <property type="protein sequence ID" value="ORZ30646.1"/>
    <property type="molecule type" value="Genomic_DNA"/>
</dbReference>
<dbReference type="GO" id="GO:0004843">
    <property type="term" value="F:cysteine-type deubiquitinase activity"/>
    <property type="evidence" value="ECO:0007669"/>
    <property type="project" value="InterPro"/>
</dbReference>
<proteinExistence type="predicted"/>
<evidence type="ECO:0000259" key="2">
    <source>
        <dbReference type="Pfam" id="PF04424"/>
    </source>
</evidence>
<dbReference type="GO" id="GO:0005829">
    <property type="term" value="C:cytosol"/>
    <property type="evidence" value="ECO:0007669"/>
    <property type="project" value="TreeGrafter"/>
</dbReference>
<feature type="compositionally biased region" description="Low complexity" evidence="1">
    <location>
        <begin position="411"/>
        <end position="439"/>
    </location>
</feature>
<dbReference type="STRING" id="765915.A0A1Y2H7T2"/>
<organism evidence="3 4">
    <name type="scientific">Catenaria anguillulae PL171</name>
    <dbReference type="NCBI Taxonomy" id="765915"/>
    <lineage>
        <taxon>Eukaryota</taxon>
        <taxon>Fungi</taxon>
        <taxon>Fungi incertae sedis</taxon>
        <taxon>Blastocladiomycota</taxon>
        <taxon>Blastocladiomycetes</taxon>
        <taxon>Blastocladiales</taxon>
        <taxon>Catenariaceae</taxon>
        <taxon>Catenaria</taxon>
    </lineage>
</organism>
<feature type="region of interest" description="Disordered" evidence="1">
    <location>
        <begin position="127"/>
        <end position="150"/>
    </location>
</feature>
<name>A0A1Y2H7T2_9FUNG</name>
<accession>A0A1Y2H7T2</accession>